<organism evidence="1 2">
    <name type="scientific">[Eubacterium] hominis</name>
    <dbReference type="NCBI Taxonomy" id="2764325"/>
    <lineage>
        <taxon>Bacteria</taxon>
        <taxon>Bacillati</taxon>
        <taxon>Bacillota</taxon>
        <taxon>Erysipelotrichia</taxon>
        <taxon>Erysipelotrichales</taxon>
        <taxon>Erysipelotrichaceae</taxon>
        <taxon>Amedibacillus</taxon>
    </lineage>
</organism>
<protein>
    <recommendedName>
        <fullName evidence="3">TIGR02646 family protein</fullName>
    </recommendedName>
</protein>
<evidence type="ECO:0000313" key="1">
    <source>
        <dbReference type="EMBL" id="QNM12481.1"/>
    </source>
</evidence>
<accession>A0A7G9GNU9</accession>
<dbReference type="Proteomes" id="UP000515856">
    <property type="component" value="Chromosome"/>
</dbReference>
<proteinExistence type="predicted"/>
<evidence type="ECO:0000313" key="2">
    <source>
        <dbReference type="Proteomes" id="UP000515856"/>
    </source>
</evidence>
<dbReference type="EMBL" id="CP060636">
    <property type="protein sequence ID" value="QNM12481.1"/>
    <property type="molecule type" value="Genomic_DNA"/>
</dbReference>
<name>A0A7G9GNU9_9FIRM</name>
<reference evidence="1 2" key="1">
    <citation type="submission" date="2020-08" db="EMBL/GenBank/DDBJ databases">
        <authorList>
            <person name="Liu C."/>
            <person name="Sun Q."/>
        </authorList>
    </citation>
    <scope>NUCLEOTIDE SEQUENCE [LARGE SCALE GENOMIC DNA]</scope>
    <source>
        <strain evidence="1 2">NSJ-61</strain>
    </source>
</reference>
<dbReference type="RefSeq" id="WP_117452973.1">
    <property type="nucleotide sequence ID" value="NZ_CP060636.1"/>
</dbReference>
<gene>
    <name evidence="1" type="ORF">H9Q80_00560</name>
</gene>
<dbReference type="Gene3D" id="1.10.30.50">
    <property type="match status" value="1"/>
</dbReference>
<dbReference type="InterPro" id="IPR003615">
    <property type="entry name" value="HNH_nuc"/>
</dbReference>
<dbReference type="AlphaFoldDB" id="A0A7G9GNU9"/>
<sequence length="219" mass="25786">MIKIERSYPAPKSLETESKKVNGRYDGKDVVKQLINDFHNKCYICGIAPLQDPQIEHRLPHKNGKYLDRKFDWDNLFLSCGHCNSIKNQDIYDDNVLDCCKRDPEKCIDFIFNGKNIVVRAKNENDYEAVITAKLMMEVFNKKNTGMRENKSQMRLNALLSEMNVFFDTLERYRNGDHSIIVKRTLKGFLDKKSMFAEFKRSYIKFHKEAYSELLSYIN</sequence>
<dbReference type="KEGG" id="ehn:H9Q80_00560"/>
<evidence type="ECO:0008006" key="3">
    <source>
        <dbReference type="Google" id="ProtNLM"/>
    </source>
</evidence>
<dbReference type="CDD" id="cd00085">
    <property type="entry name" value="HNHc"/>
    <property type="match status" value="1"/>
</dbReference>
<keyword evidence="2" id="KW-1185">Reference proteome</keyword>